<dbReference type="GO" id="GO:0005886">
    <property type="term" value="C:plasma membrane"/>
    <property type="evidence" value="ECO:0007669"/>
    <property type="project" value="UniProtKB-SubCell"/>
</dbReference>
<feature type="transmembrane region" description="Helical" evidence="7">
    <location>
        <begin position="96"/>
        <end position="118"/>
    </location>
</feature>
<reference evidence="8" key="1">
    <citation type="submission" date="2020-05" db="EMBL/GenBank/DDBJ databases">
        <authorList>
            <person name="Chiriac C."/>
            <person name="Salcher M."/>
            <person name="Ghai R."/>
            <person name="Kavagutti S V."/>
        </authorList>
    </citation>
    <scope>NUCLEOTIDE SEQUENCE</scope>
</reference>
<evidence type="ECO:0000256" key="2">
    <source>
        <dbReference type="ARBA" id="ARBA00007430"/>
    </source>
</evidence>
<proteinExistence type="inferred from homology"/>
<keyword evidence="3" id="KW-1003">Cell membrane</keyword>
<feature type="transmembrane region" description="Helical" evidence="7">
    <location>
        <begin position="329"/>
        <end position="353"/>
    </location>
</feature>
<keyword evidence="6 7" id="KW-0472">Membrane</keyword>
<feature type="transmembrane region" description="Helical" evidence="7">
    <location>
        <begin position="365"/>
        <end position="383"/>
    </location>
</feature>
<name>A0A6J7CKS4_9ZZZZ</name>
<dbReference type="Pfam" id="PF13440">
    <property type="entry name" value="Polysacc_synt_3"/>
    <property type="match status" value="1"/>
</dbReference>
<feature type="transmembrane region" description="Helical" evidence="7">
    <location>
        <begin position="21"/>
        <end position="45"/>
    </location>
</feature>
<evidence type="ECO:0000256" key="6">
    <source>
        <dbReference type="ARBA" id="ARBA00023136"/>
    </source>
</evidence>
<evidence type="ECO:0000256" key="4">
    <source>
        <dbReference type="ARBA" id="ARBA00022692"/>
    </source>
</evidence>
<evidence type="ECO:0000256" key="1">
    <source>
        <dbReference type="ARBA" id="ARBA00004651"/>
    </source>
</evidence>
<keyword evidence="4 7" id="KW-0812">Transmembrane</keyword>
<comment type="subcellular location">
    <subcellularLocation>
        <location evidence="1">Cell membrane</location>
        <topology evidence="1">Multi-pass membrane protein</topology>
    </subcellularLocation>
</comment>
<feature type="transmembrane region" description="Helical" evidence="7">
    <location>
        <begin position="124"/>
        <end position="145"/>
    </location>
</feature>
<dbReference type="AlphaFoldDB" id="A0A6J7CKS4"/>
<evidence type="ECO:0000313" key="8">
    <source>
        <dbReference type="EMBL" id="CAB4859062.1"/>
    </source>
</evidence>
<feature type="transmembrane region" description="Helical" evidence="7">
    <location>
        <begin position="180"/>
        <end position="197"/>
    </location>
</feature>
<dbReference type="PANTHER" id="PTHR30250:SF10">
    <property type="entry name" value="LIPOPOLYSACCHARIDE BIOSYNTHESIS PROTEIN WZXC"/>
    <property type="match status" value="1"/>
</dbReference>
<organism evidence="8">
    <name type="scientific">freshwater metagenome</name>
    <dbReference type="NCBI Taxonomy" id="449393"/>
    <lineage>
        <taxon>unclassified sequences</taxon>
        <taxon>metagenomes</taxon>
        <taxon>ecological metagenomes</taxon>
    </lineage>
</organism>
<accession>A0A6J7CKS4</accession>
<comment type="similarity">
    <text evidence="2">Belongs to the polysaccharide synthase family.</text>
</comment>
<feature type="transmembrane region" description="Helical" evidence="7">
    <location>
        <begin position="389"/>
        <end position="409"/>
    </location>
</feature>
<dbReference type="InterPro" id="IPR050833">
    <property type="entry name" value="Poly_Biosynth_Transport"/>
</dbReference>
<feature type="transmembrane region" description="Helical" evidence="7">
    <location>
        <begin position="421"/>
        <end position="440"/>
    </location>
</feature>
<evidence type="ECO:0000256" key="7">
    <source>
        <dbReference type="SAM" id="Phobius"/>
    </source>
</evidence>
<feature type="transmembrane region" description="Helical" evidence="7">
    <location>
        <begin position="246"/>
        <end position="264"/>
    </location>
</feature>
<gene>
    <name evidence="8" type="ORF">UFOPK3444_00072</name>
</gene>
<feature type="transmembrane region" description="Helical" evidence="7">
    <location>
        <begin position="157"/>
        <end position="174"/>
    </location>
</feature>
<sequence>MQEDRFEFPRNELRSRAARGAIINGLFLLAVESLGLVQAVVVARLLNADEVGLYGIVSVTVITLLALKQVGIDEAYVQQDGDDQEAAFQHAFSLDLALSVGFAILVAALAPVIGLIYGDFSLTPLMLALSLLPILFAMQAPAWVFLRRMDFVRQRSLQAVVPVVTLGVTVGLIISGMGTWGLVIGALAGNAAAAGMAFKLSPYKLAWRYDSQTARRYLHFSAPIFLAAICGLLIRQGQTLAFETKLGLAGAGYLTLAITLTRYADRADQMITQTIYPAICAITDKPERLAEVFEKSNRLTAMWALPFGAGLALFADDLVRFVLGDKWRPAIALIQIMGVSTAIYQLGFNWTAFYRALGRTRPQTVYAITGLVVFAAVPIPLLFTHGATAFAWGLFAVNLVAGFLRWIYMRQLLPGVRIARFVLRALIPPLIAAVPILLWREQFTAEGGVSTFALQLLLFATTYLLCTAAMERVLLREAVSYLRRRSDSSGPGSPTPTVVV</sequence>
<feature type="transmembrane region" description="Helical" evidence="7">
    <location>
        <begin position="452"/>
        <end position="475"/>
    </location>
</feature>
<dbReference type="EMBL" id="CAFBLU010000001">
    <property type="protein sequence ID" value="CAB4859062.1"/>
    <property type="molecule type" value="Genomic_DNA"/>
</dbReference>
<evidence type="ECO:0000256" key="3">
    <source>
        <dbReference type="ARBA" id="ARBA00022475"/>
    </source>
</evidence>
<keyword evidence="5 7" id="KW-1133">Transmembrane helix</keyword>
<feature type="transmembrane region" description="Helical" evidence="7">
    <location>
        <begin position="51"/>
        <end position="67"/>
    </location>
</feature>
<feature type="transmembrane region" description="Helical" evidence="7">
    <location>
        <begin position="217"/>
        <end position="234"/>
    </location>
</feature>
<protein>
    <submittedName>
        <fullName evidence="8">Unannotated protein</fullName>
    </submittedName>
</protein>
<evidence type="ECO:0000256" key="5">
    <source>
        <dbReference type="ARBA" id="ARBA00022989"/>
    </source>
</evidence>
<dbReference type="PANTHER" id="PTHR30250">
    <property type="entry name" value="PST FAMILY PREDICTED COLANIC ACID TRANSPORTER"/>
    <property type="match status" value="1"/>
</dbReference>
<feature type="transmembrane region" description="Helical" evidence="7">
    <location>
        <begin position="303"/>
        <end position="323"/>
    </location>
</feature>